<protein>
    <recommendedName>
        <fullName evidence="2">DUF3168 domain-containing protein</fullName>
    </recommendedName>
</protein>
<proteinExistence type="predicted"/>
<evidence type="ECO:0000313" key="1">
    <source>
        <dbReference type="EMBL" id="BFO81092.1"/>
    </source>
</evidence>
<accession>A0AB33JJQ5</accession>
<sequence>MRKELYNAIKEKLSADVPEVAHIDLWNHNVEFIEQEDNWDRPAVFVEIATISCAPFQGRGHRGKGLVRLHIVTDWTEGGQDATWDLSNKIHSAIEGLSGGHFNGMTLVAIDTNHNHEDILESIDSYEVRYLMRE</sequence>
<dbReference type="EMBL" id="AP035789">
    <property type="protein sequence ID" value="BFO81092.1"/>
    <property type="molecule type" value="Genomic_DNA"/>
</dbReference>
<organism evidence="1">
    <name type="scientific">Prevotella sp. GTC17262</name>
    <dbReference type="NCBI Taxonomy" id="3236797"/>
    <lineage>
        <taxon>Bacteria</taxon>
        <taxon>Pseudomonadati</taxon>
        <taxon>Bacteroidota</taxon>
        <taxon>Bacteroidia</taxon>
        <taxon>Bacteroidales</taxon>
        <taxon>Prevotellaceae</taxon>
        <taxon>Prevotella</taxon>
    </lineage>
</organism>
<evidence type="ECO:0008006" key="2">
    <source>
        <dbReference type="Google" id="ProtNLM"/>
    </source>
</evidence>
<dbReference type="AlphaFoldDB" id="A0AB33JJQ5"/>
<name>A0AB33JJQ5_9BACT</name>
<reference evidence="1" key="1">
    <citation type="submission" date="2024-07" db="EMBL/GenBank/DDBJ databases">
        <title>Complete genome sequence of Prevotella sp. YM-2024 GTC17262.</title>
        <authorList>
            <person name="Hayashi M."/>
            <person name="Muto Y."/>
            <person name="Tanaka K."/>
            <person name="Niwa H."/>
        </authorList>
    </citation>
    <scope>NUCLEOTIDE SEQUENCE</scope>
    <source>
        <strain evidence="1">GTC17262</strain>
    </source>
</reference>
<gene>
    <name evidence="1" type="ORF">GTC17262_12830</name>
</gene>